<protein>
    <submittedName>
        <fullName evidence="1">Uncharacterized protein</fullName>
    </submittedName>
</protein>
<sequence>MLNDANRQKKLWISSVHSLSFLFRFDLLTFG</sequence>
<accession>A0A0A9AKM1</accession>
<organism evidence="1">
    <name type="scientific">Arundo donax</name>
    <name type="common">Giant reed</name>
    <name type="synonym">Donax arundinaceus</name>
    <dbReference type="NCBI Taxonomy" id="35708"/>
    <lineage>
        <taxon>Eukaryota</taxon>
        <taxon>Viridiplantae</taxon>
        <taxon>Streptophyta</taxon>
        <taxon>Embryophyta</taxon>
        <taxon>Tracheophyta</taxon>
        <taxon>Spermatophyta</taxon>
        <taxon>Magnoliopsida</taxon>
        <taxon>Liliopsida</taxon>
        <taxon>Poales</taxon>
        <taxon>Poaceae</taxon>
        <taxon>PACMAD clade</taxon>
        <taxon>Arundinoideae</taxon>
        <taxon>Arundineae</taxon>
        <taxon>Arundo</taxon>
    </lineage>
</organism>
<evidence type="ECO:0000313" key="1">
    <source>
        <dbReference type="EMBL" id="JAD51696.1"/>
    </source>
</evidence>
<dbReference type="AlphaFoldDB" id="A0A0A9AKM1"/>
<name>A0A0A9AKM1_ARUDO</name>
<reference evidence="1" key="2">
    <citation type="journal article" date="2015" name="Data Brief">
        <title>Shoot transcriptome of the giant reed, Arundo donax.</title>
        <authorList>
            <person name="Barrero R.A."/>
            <person name="Guerrero F.D."/>
            <person name="Moolhuijzen P."/>
            <person name="Goolsby J.A."/>
            <person name="Tidwell J."/>
            <person name="Bellgard S.E."/>
            <person name="Bellgard M.I."/>
        </authorList>
    </citation>
    <scope>NUCLEOTIDE SEQUENCE</scope>
    <source>
        <tissue evidence="1">Shoot tissue taken approximately 20 cm above the soil surface</tissue>
    </source>
</reference>
<proteinExistence type="predicted"/>
<dbReference type="EMBL" id="GBRH01246199">
    <property type="protein sequence ID" value="JAD51696.1"/>
    <property type="molecule type" value="Transcribed_RNA"/>
</dbReference>
<reference evidence="1" key="1">
    <citation type="submission" date="2014-09" db="EMBL/GenBank/DDBJ databases">
        <authorList>
            <person name="Magalhaes I.L.F."/>
            <person name="Oliveira U."/>
            <person name="Santos F.R."/>
            <person name="Vidigal T.H.D.A."/>
            <person name="Brescovit A.D."/>
            <person name="Santos A.J."/>
        </authorList>
    </citation>
    <scope>NUCLEOTIDE SEQUENCE</scope>
    <source>
        <tissue evidence="1">Shoot tissue taken approximately 20 cm above the soil surface</tissue>
    </source>
</reference>